<dbReference type="EMBL" id="AMCV02000005">
    <property type="protein sequence ID" value="TDZ24350.1"/>
    <property type="molecule type" value="Genomic_DNA"/>
</dbReference>
<proteinExistence type="predicted"/>
<comment type="caution">
    <text evidence="1">The sequence shown here is derived from an EMBL/GenBank/DDBJ whole genome shotgun (WGS) entry which is preliminary data.</text>
</comment>
<accession>A0A484G2U4</accession>
<reference evidence="2" key="2">
    <citation type="journal article" date="2019" name="Mol. Plant Microbe Interact.">
        <title>Genome sequence resources for four phytopathogenic fungi from the Colletotrichum orbiculare species complex.</title>
        <authorList>
            <person name="Gan P."/>
            <person name="Tsushima A."/>
            <person name="Narusaka M."/>
            <person name="Narusaka Y."/>
            <person name="Takano Y."/>
            <person name="Kubo Y."/>
            <person name="Shirasu K."/>
        </authorList>
    </citation>
    <scope>GENOME REANNOTATION</scope>
    <source>
        <strain evidence="2">104-T / ATCC 96160 / CBS 514.97 / LARS 414 / MAFF 240422</strain>
    </source>
</reference>
<name>A0A484G2U4_COLOR</name>
<dbReference type="Proteomes" id="UP000014480">
    <property type="component" value="Unassembled WGS sequence"/>
</dbReference>
<keyword evidence="2" id="KW-1185">Reference proteome</keyword>
<evidence type="ECO:0000313" key="1">
    <source>
        <dbReference type="EMBL" id="TDZ24350.1"/>
    </source>
</evidence>
<evidence type="ECO:0000313" key="2">
    <source>
        <dbReference type="Proteomes" id="UP000014480"/>
    </source>
</evidence>
<sequence>MPADQDRYHQNTKLSYLPGSTTLIALDFISPCFCPNCVRTIRRWLAELKGSSKAHIDTTLLLTRLPSTTLLLHHHSCLGPPARARGTFGMSGATLPTGVEPFAECPDRLGILLKRLCDTEIFFHFVSSAGILPTNHPCWAVPRDLPAALPAMVLTGSRQPLAQVMEPSDIAASNRPRIATWPGTLESSKPGPPAIIILRDELQRCLYLGLDASFSSNVPASRHWHSHRQSDSPQYISTHSRSQGTWLAIVPSRLFAETGIRIKTRAPRVVAVRVPVFAS</sequence>
<protein>
    <submittedName>
        <fullName evidence="1">Uncharacterized protein</fullName>
    </submittedName>
</protein>
<gene>
    <name evidence="1" type="ORF">Cob_v002640</name>
</gene>
<reference evidence="2" key="1">
    <citation type="journal article" date="2013" name="New Phytol.">
        <title>Comparative genomic and transcriptomic analyses reveal the hemibiotrophic stage shift of Colletotrichum fungi.</title>
        <authorList>
            <person name="Gan P."/>
            <person name="Ikeda K."/>
            <person name="Irieda H."/>
            <person name="Narusaka M."/>
            <person name="O'Connell R.J."/>
            <person name="Narusaka Y."/>
            <person name="Takano Y."/>
            <person name="Kubo Y."/>
            <person name="Shirasu K."/>
        </authorList>
    </citation>
    <scope>NUCLEOTIDE SEQUENCE [LARGE SCALE GENOMIC DNA]</scope>
    <source>
        <strain evidence="2">104-T / ATCC 96160 / CBS 514.97 / LARS 414 / MAFF 240422</strain>
    </source>
</reference>
<dbReference type="AlphaFoldDB" id="A0A484G2U4"/>
<organism evidence="1 2">
    <name type="scientific">Colletotrichum orbiculare (strain 104-T / ATCC 96160 / CBS 514.97 / LARS 414 / MAFF 240422)</name>
    <name type="common">Cucumber anthracnose fungus</name>
    <name type="synonym">Colletotrichum lagenarium</name>
    <dbReference type="NCBI Taxonomy" id="1213857"/>
    <lineage>
        <taxon>Eukaryota</taxon>
        <taxon>Fungi</taxon>
        <taxon>Dikarya</taxon>
        <taxon>Ascomycota</taxon>
        <taxon>Pezizomycotina</taxon>
        <taxon>Sordariomycetes</taxon>
        <taxon>Hypocreomycetidae</taxon>
        <taxon>Glomerellales</taxon>
        <taxon>Glomerellaceae</taxon>
        <taxon>Colletotrichum</taxon>
        <taxon>Colletotrichum orbiculare species complex</taxon>
    </lineage>
</organism>